<evidence type="ECO:0000256" key="7">
    <source>
        <dbReference type="ARBA" id="ARBA00022857"/>
    </source>
</evidence>
<comment type="catalytic activity">
    <reaction evidence="12">
        <text>2,5-diamino-6-(1-D-ribitylamino)pyrimidin-4(3H)-one 5'-phosphate + NADP(+) = 2,5-diamino-6-(1-D-ribosylamino)pyrimidin-4(3H)-one 5'-phosphate + NADPH + H(+)</text>
        <dbReference type="Rhea" id="RHEA:27278"/>
        <dbReference type="ChEBI" id="CHEBI:15378"/>
        <dbReference type="ChEBI" id="CHEBI:57783"/>
        <dbReference type="ChEBI" id="CHEBI:58349"/>
        <dbReference type="ChEBI" id="CHEBI:58890"/>
        <dbReference type="ChEBI" id="CHEBI:59545"/>
        <dbReference type="EC" id="1.1.1.302"/>
    </reaction>
</comment>
<dbReference type="OrthoDB" id="5432at2759"/>
<protein>
    <recommendedName>
        <fullName evidence="5">2,5-diamino-6-ribosylamino-4(3H)-pyrimidinone 5'-phosphate reductase</fullName>
        <ecNumber evidence="4">1.1.1.302</ecNumber>
    </recommendedName>
    <alternativeName>
        <fullName evidence="10">2,5-diamino-6-(5-phospho-D-ribosylamino)pyrimidin-4(3H)-one reductase</fullName>
    </alternativeName>
    <alternativeName>
        <fullName evidence="9">2,5-diamino-6-ribitylamino-4(3H)-pyrimidinone 5'-phosphate synthase</fullName>
    </alternativeName>
</protein>
<accession>A0A8H8U7A5</accession>
<evidence type="ECO:0000313" key="15">
    <source>
        <dbReference type="EMBL" id="TVY33096.1"/>
    </source>
</evidence>
<evidence type="ECO:0000256" key="2">
    <source>
        <dbReference type="ARBA" id="ARBA00005104"/>
    </source>
</evidence>
<dbReference type="GO" id="GO:0009231">
    <property type="term" value="P:riboflavin biosynthetic process"/>
    <property type="evidence" value="ECO:0007669"/>
    <property type="project" value="UniProtKB-KW"/>
</dbReference>
<dbReference type="EC" id="1.1.1.302" evidence="4"/>
<dbReference type="InterPro" id="IPR024072">
    <property type="entry name" value="DHFR-like_dom_sf"/>
</dbReference>
<gene>
    <name evidence="15" type="primary">RIB7_1</name>
    <name evidence="15" type="ORF">LSUB1_G008260</name>
</gene>
<keyword evidence="7" id="KW-0521">NADP</keyword>
<feature type="region of interest" description="Disordered" evidence="13">
    <location>
        <begin position="59"/>
        <end position="78"/>
    </location>
</feature>
<dbReference type="InterPro" id="IPR002734">
    <property type="entry name" value="RibDG_C"/>
</dbReference>
<evidence type="ECO:0000256" key="5">
    <source>
        <dbReference type="ARBA" id="ARBA00015035"/>
    </source>
</evidence>
<dbReference type="PANTHER" id="PTHR38011:SF7">
    <property type="entry name" value="2,5-DIAMINO-6-RIBOSYLAMINO-4(3H)-PYRIMIDINONE 5'-PHOSPHATE REDUCTASE"/>
    <property type="match status" value="1"/>
</dbReference>
<evidence type="ECO:0000256" key="4">
    <source>
        <dbReference type="ARBA" id="ARBA00012851"/>
    </source>
</evidence>
<dbReference type="InterPro" id="IPR050765">
    <property type="entry name" value="Riboflavin_Biosynth_HTPR"/>
</dbReference>
<dbReference type="Gene3D" id="3.40.430.10">
    <property type="entry name" value="Dihydrofolate Reductase, subunit A"/>
    <property type="match status" value="1"/>
</dbReference>
<proteinExistence type="inferred from homology"/>
<evidence type="ECO:0000256" key="6">
    <source>
        <dbReference type="ARBA" id="ARBA00022619"/>
    </source>
</evidence>
<comment type="similarity">
    <text evidence="3">Belongs to the HTP reductase family.</text>
</comment>
<organism evidence="15 16">
    <name type="scientific">Lachnellula subtilissima</name>
    <dbReference type="NCBI Taxonomy" id="602034"/>
    <lineage>
        <taxon>Eukaryota</taxon>
        <taxon>Fungi</taxon>
        <taxon>Dikarya</taxon>
        <taxon>Ascomycota</taxon>
        <taxon>Pezizomycotina</taxon>
        <taxon>Leotiomycetes</taxon>
        <taxon>Helotiales</taxon>
        <taxon>Lachnaceae</taxon>
        <taxon>Lachnellula</taxon>
    </lineage>
</organism>
<evidence type="ECO:0000256" key="1">
    <source>
        <dbReference type="ARBA" id="ARBA00003555"/>
    </source>
</evidence>
<dbReference type="Pfam" id="PF01872">
    <property type="entry name" value="RibD_C"/>
    <property type="match status" value="1"/>
</dbReference>
<evidence type="ECO:0000256" key="12">
    <source>
        <dbReference type="ARBA" id="ARBA00049020"/>
    </source>
</evidence>
<dbReference type="EMBL" id="QGMJ01000865">
    <property type="protein sequence ID" value="TVY33096.1"/>
    <property type="molecule type" value="Genomic_DNA"/>
</dbReference>
<evidence type="ECO:0000256" key="9">
    <source>
        <dbReference type="ARBA" id="ARBA00030073"/>
    </source>
</evidence>
<evidence type="ECO:0000259" key="14">
    <source>
        <dbReference type="Pfam" id="PF01872"/>
    </source>
</evidence>
<comment type="caution">
    <text evidence="15">The sequence shown here is derived from an EMBL/GenBank/DDBJ whole genome shotgun (WGS) entry which is preliminary data.</text>
</comment>
<evidence type="ECO:0000256" key="11">
    <source>
        <dbReference type="ARBA" id="ARBA00047550"/>
    </source>
</evidence>
<dbReference type="Proteomes" id="UP000462212">
    <property type="component" value="Unassembled WGS sequence"/>
</dbReference>
<reference evidence="15 16" key="1">
    <citation type="submission" date="2018-05" db="EMBL/GenBank/DDBJ databases">
        <title>Genome sequencing and assembly of the regulated plant pathogen Lachnellula willkommii and related sister species for the development of diagnostic species identification markers.</title>
        <authorList>
            <person name="Giroux E."/>
            <person name="Bilodeau G."/>
        </authorList>
    </citation>
    <scope>NUCLEOTIDE SEQUENCE [LARGE SCALE GENOMIC DNA]</scope>
    <source>
        <strain evidence="15 16">CBS 197.66</strain>
    </source>
</reference>
<name>A0A8H8U7A5_9HELO</name>
<comment type="function">
    <text evidence="1">Catalyzes an early step in riboflavin biosynthesis, the NADPH-dependent reduction of the ribose side chain of 2,5-diamino-6-ribosylamino-4(3H)-pyrimidinone 5'-phosphate, yielding 2,5-diamino-6-ribitylamino-4(3H)-pyrimidinone 5'-phosphate.</text>
</comment>
<keyword evidence="8" id="KW-0560">Oxidoreductase</keyword>
<dbReference type="GO" id="GO:0008703">
    <property type="term" value="F:5-amino-6-(5-phosphoribosylamino)uracil reductase activity"/>
    <property type="evidence" value="ECO:0007669"/>
    <property type="project" value="InterPro"/>
</dbReference>
<keyword evidence="16" id="KW-1185">Reference proteome</keyword>
<sequence>MATRHPYPYPPTDATLHSSSIQILTSGKPSDIFVDHRGRPVIVTLSNARRTELEPYLPPNRTTFLNDSDPASAESRVHNSVSFDPYSRMQITGRPRTTIPHVTLTYAQSIDGQIALNPGVRTAISGPETKAMTQYLRSRHDAILIGRGTAMADDPGLNTKYSDDEEYPVGLDRQPRPIILDPSKQWREYACEKLFDLAEKRLGRPPWTVNSVENMGVENMGDEEFETITQRVDQDRSRLRSVGGGIIQAGEYGSKENGVDWKEILSALGATGVRSVMIEGGAAVINDLLRQRNQQWIDSIIVTIAPTYLGEGGVHVAPFRSQTNHKEFELSNVKWLDYENDIVMAWRQSLNHLPSAKLRTIKATSMDPLAMSVQCLVIRPLTVGQAFNGQNNLDESSGPRPDQSMVTQA</sequence>
<evidence type="ECO:0000256" key="8">
    <source>
        <dbReference type="ARBA" id="ARBA00023002"/>
    </source>
</evidence>
<dbReference type="PANTHER" id="PTHR38011">
    <property type="entry name" value="DIHYDROFOLATE REDUCTASE FAMILY PROTEIN (AFU_ORTHOLOGUE AFUA_8G06820)"/>
    <property type="match status" value="1"/>
</dbReference>
<evidence type="ECO:0000256" key="10">
    <source>
        <dbReference type="ARBA" id="ARBA00031630"/>
    </source>
</evidence>
<evidence type="ECO:0000256" key="3">
    <source>
        <dbReference type="ARBA" id="ARBA00009723"/>
    </source>
</evidence>
<comment type="pathway">
    <text evidence="2">Cofactor biosynthesis; riboflavin biosynthesis.</text>
</comment>
<evidence type="ECO:0000256" key="13">
    <source>
        <dbReference type="SAM" id="MobiDB-lite"/>
    </source>
</evidence>
<evidence type="ECO:0000313" key="16">
    <source>
        <dbReference type="Proteomes" id="UP000462212"/>
    </source>
</evidence>
<feature type="domain" description="Bacterial bifunctional deaminase-reductase C-terminal" evidence="14">
    <location>
        <begin position="100"/>
        <end position="343"/>
    </location>
</feature>
<feature type="region of interest" description="Disordered" evidence="13">
    <location>
        <begin position="389"/>
        <end position="409"/>
    </location>
</feature>
<dbReference type="AlphaFoldDB" id="A0A8H8U7A5"/>
<keyword evidence="6" id="KW-0686">Riboflavin biosynthesis</keyword>
<comment type="catalytic activity">
    <reaction evidence="11">
        <text>2,5-diamino-6-(1-D-ribitylamino)pyrimidin-4(3H)-one 5'-phosphate + NAD(+) = 2,5-diamino-6-(1-D-ribosylamino)pyrimidin-4(3H)-one 5'-phosphate + NADH + H(+)</text>
        <dbReference type="Rhea" id="RHEA:27274"/>
        <dbReference type="ChEBI" id="CHEBI:15378"/>
        <dbReference type="ChEBI" id="CHEBI:57540"/>
        <dbReference type="ChEBI" id="CHEBI:57945"/>
        <dbReference type="ChEBI" id="CHEBI:58890"/>
        <dbReference type="ChEBI" id="CHEBI:59545"/>
        <dbReference type="EC" id="1.1.1.302"/>
    </reaction>
</comment>
<dbReference type="SUPFAM" id="SSF53597">
    <property type="entry name" value="Dihydrofolate reductase-like"/>
    <property type="match status" value="1"/>
</dbReference>